<feature type="compositionally biased region" description="Polar residues" evidence="1">
    <location>
        <begin position="1123"/>
        <end position="1132"/>
    </location>
</feature>
<protein>
    <submittedName>
        <fullName evidence="2">Uncharacterized protein</fullName>
    </submittedName>
</protein>
<evidence type="ECO:0000256" key="1">
    <source>
        <dbReference type="SAM" id="MobiDB-lite"/>
    </source>
</evidence>
<reference evidence="2" key="1">
    <citation type="submission" date="2014-11" db="EMBL/GenBank/DDBJ databases">
        <authorList>
            <person name="Otto D Thomas"/>
            <person name="Naeem Raeece"/>
        </authorList>
    </citation>
    <scope>NUCLEOTIDE SEQUENCE</scope>
</reference>
<accession>A0A0G4HGE4</accession>
<organism evidence="2">
    <name type="scientific">Chromera velia CCMP2878</name>
    <dbReference type="NCBI Taxonomy" id="1169474"/>
    <lineage>
        <taxon>Eukaryota</taxon>
        <taxon>Sar</taxon>
        <taxon>Alveolata</taxon>
        <taxon>Colpodellida</taxon>
        <taxon>Chromeraceae</taxon>
        <taxon>Chromera</taxon>
    </lineage>
</organism>
<feature type="compositionally biased region" description="Basic residues" evidence="1">
    <location>
        <begin position="945"/>
        <end position="958"/>
    </location>
</feature>
<feature type="compositionally biased region" description="Basic and acidic residues" evidence="1">
    <location>
        <begin position="961"/>
        <end position="970"/>
    </location>
</feature>
<feature type="region of interest" description="Disordered" evidence="1">
    <location>
        <begin position="921"/>
        <end position="970"/>
    </location>
</feature>
<feature type="compositionally biased region" description="Basic and acidic residues" evidence="1">
    <location>
        <begin position="251"/>
        <end position="266"/>
    </location>
</feature>
<sequence length="1296" mass="142863">MAQGSASRRTAVSFSSSVPLPSSSIRSLSSFAVPLYRQPVSTDRLCAVPWMGKGSLVGVMHRAARYGPHDEETWKRLVARADCISCNFKPNHVVGVLSSLAMVGYRDQVFLGRLKDQVLPRILQEAELREVVQIACGLATLNSLDGPVRQIVQRRAKTDATKMEAVEVVRLCNALTRAGLFDGGLFGSLFRRLRDPVVLRELTPKGLSVILNAIAHANFRMHRGGKEKSDDISVDSRGGERELPSGGETGGEERGSREGTGPRDSPHSFASLSPPSDSFTLIRRDRSRGMHTPPSSPSSSSIPSRENVSVGDFDRKEEGEADFQEGSKRSTVTGETDEGEEGGGGADGEGLEEAPQTHTVQLDQTELRELVSALSAKTAEALCEMDLLSLTIALNAFARLGGCSADTLDLTMLEVVKHLPQASGRQLALLLNSATKISQSRTLDHPQFLPAILHSVRRVASSMDLHSVCLVANALARLRLRDIPLFDLLYEAAAVVIHNVSQGVDSARGAVVGLQGEGAGGVEPLQLAMLAHAWARAHVHNDDLFEILRVPISKVAGRMTGHELSLVVFAYCHFQKFDVAFFGPLVGRLHDMLKAGQLSGPDTVMLFNALARVGALYEPLRSALLGLPKSGLEREILPFLTPRTHAVYRITELELAQMRISGVPGPNIDEKASGAKQCWQEQRIVKLDADLPKVLSLLLASQSAQTSAVAASSAPPAALKPSNFSWVPKVKSLKATHLDNWMDDWKTQSSLFLSSQYHPDTNLLIEIYKCALLHAFSDFEELHKDVHTAAAQGHETNKLLNTIINHYLKDKSVEKTITEVNFHSLRREKEKGETLKEVLRRLDKVIRSSDAKGFTPMDKDMKKLCMKRLFLTHEWTDIAEKAAMELKKDIDSLTYSDIRSFTDHKADALAYKSALHGAESKGSKKELVSGHEFGGAAEKRDSGKKGTKKPKGKKKKQQVKPSKETTDKAEGTKCNNYSFVHCSPDYCLASKSECKTEWGGCGKTGHLAWYCPRKKNSPMGKKESRRPAERRSRSSPSSSRHSESESSCPDLVDSDLGSDYTDDELLPDTGCTFGLLNEEFAKYSVSQKKRRTEFNLATKSGAPMRLLSSLTTYTSSTSLFEMSSGRSQSWEPQGQPPESLPSSDRAVVSSDPVLDDVDVMPIDVDPIVEQIQEEVCRTDFLDWKSKGRKEKKAIIFQRKKERRAREEVRKAKALDRHFEVACMVLKAEKAKKLMKRENNAKGYIPAPPEEIAAGSHVEFDKKELERWALCGVFDLSSQTQYPRLGVKPITLRWVRT</sequence>
<feature type="region of interest" description="Disordered" evidence="1">
    <location>
        <begin position="222"/>
        <end position="361"/>
    </location>
</feature>
<name>A0A0G4HGE4_9ALVE</name>
<dbReference type="VEuPathDB" id="CryptoDB:Cvel_6759"/>
<feature type="region of interest" description="Disordered" evidence="1">
    <location>
        <begin position="1123"/>
        <end position="1146"/>
    </location>
</feature>
<feature type="compositionally biased region" description="Basic and acidic residues" evidence="1">
    <location>
        <begin position="1020"/>
        <end position="1032"/>
    </location>
</feature>
<dbReference type="EMBL" id="CDMZ01002629">
    <property type="protein sequence ID" value="CEM43174.1"/>
    <property type="molecule type" value="Genomic_DNA"/>
</dbReference>
<feature type="compositionally biased region" description="Polar residues" evidence="1">
    <location>
        <begin position="268"/>
        <end position="279"/>
    </location>
</feature>
<evidence type="ECO:0000313" key="2">
    <source>
        <dbReference type="EMBL" id="CEM43174.1"/>
    </source>
</evidence>
<proteinExistence type="predicted"/>
<gene>
    <name evidence="2" type="ORF">Cvel_6759</name>
</gene>
<feature type="region of interest" description="Disordered" evidence="1">
    <location>
        <begin position="1012"/>
        <end position="1054"/>
    </location>
</feature>